<dbReference type="Gene3D" id="3.40.50.720">
    <property type="entry name" value="NAD(P)-binding Rossmann-like Domain"/>
    <property type="match status" value="1"/>
</dbReference>
<dbReference type="Pfam" id="PF04321">
    <property type="entry name" value="RmlD_sub_bind"/>
    <property type="match status" value="1"/>
</dbReference>
<comment type="pathway">
    <text evidence="2">Carbohydrate biosynthesis; dTDP-L-rhamnose biosynthesis.</text>
</comment>
<gene>
    <name evidence="4" type="primary">rfbD</name>
    <name evidence="4" type="ORF">COI98_08985</name>
</gene>
<dbReference type="Gene3D" id="3.90.25.10">
    <property type="entry name" value="UDP-galactose 4-epimerase, domain 1"/>
    <property type="match status" value="1"/>
</dbReference>
<dbReference type="PANTHER" id="PTHR10491:SF4">
    <property type="entry name" value="METHIONINE ADENOSYLTRANSFERASE 2 SUBUNIT BETA"/>
    <property type="match status" value="1"/>
</dbReference>
<dbReference type="GO" id="GO:0008831">
    <property type="term" value="F:dTDP-4-dehydrorhamnose reductase activity"/>
    <property type="evidence" value="ECO:0007669"/>
    <property type="project" value="UniProtKB-EC"/>
</dbReference>
<dbReference type="GO" id="GO:0019305">
    <property type="term" value="P:dTDP-rhamnose biosynthetic process"/>
    <property type="evidence" value="ECO:0007669"/>
    <property type="project" value="TreeGrafter"/>
</dbReference>
<dbReference type="EMBL" id="NUWJ01000074">
    <property type="protein sequence ID" value="PFK21272.1"/>
    <property type="molecule type" value="Genomic_DNA"/>
</dbReference>
<dbReference type="GO" id="GO:0005829">
    <property type="term" value="C:cytosol"/>
    <property type="evidence" value="ECO:0007669"/>
    <property type="project" value="TreeGrafter"/>
</dbReference>
<evidence type="ECO:0000256" key="1">
    <source>
        <dbReference type="ARBA" id="ARBA00010944"/>
    </source>
</evidence>
<dbReference type="RefSeq" id="WP_098583152.1">
    <property type="nucleotide sequence ID" value="NZ_NUWJ01000074.1"/>
</dbReference>
<keyword evidence="2" id="KW-0521">NADP</keyword>
<comment type="function">
    <text evidence="2">Catalyzes the reduction of dTDP-6-deoxy-L-lyxo-4-hexulose to yield dTDP-L-rhamnose.</text>
</comment>
<feature type="domain" description="RmlD-like substrate binding" evidence="3">
    <location>
        <begin position="1"/>
        <end position="277"/>
    </location>
</feature>
<dbReference type="InterPro" id="IPR029903">
    <property type="entry name" value="RmlD-like-bd"/>
</dbReference>
<dbReference type="AlphaFoldDB" id="A0A9X6X3N8"/>
<dbReference type="InterPro" id="IPR005913">
    <property type="entry name" value="dTDP_dehydrorham_reduct"/>
</dbReference>
<sequence>MKVLVTGAKGQLGQDVVKLLKGQTCEVFGFGREELNITDEKQVNEKVLSIQPDVIIHTAAYTQVDRAESDEEAAFKVNAEGTKYLAQAAEVVGAKFCYVSTDYVFDGTKNAPYKADDQTNPQTVYGKSKLVGEQYTQEYCSKYYIVRTSWVFGVYGNNFVKTMLRLAESKNEIGVVNDQVGSPTYTADLANFIINLVKSNKYGIYHASNSGLCSWYDFAQEIFKLAQLDIKMKPLKSEEFIRAAVRPKYSVLYKEDTQEQEIYKFADWEDALKRYFVAVENLKC</sequence>
<keyword evidence="2" id="KW-0560">Oxidoreductase</keyword>
<protein>
    <recommendedName>
        <fullName evidence="2">dTDP-4-dehydrorhamnose reductase</fullName>
        <ecNumber evidence="2">1.1.1.133</ecNumber>
    </recommendedName>
</protein>
<dbReference type="SUPFAM" id="SSF51735">
    <property type="entry name" value="NAD(P)-binding Rossmann-fold domains"/>
    <property type="match status" value="1"/>
</dbReference>
<proteinExistence type="inferred from homology"/>
<dbReference type="NCBIfam" id="TIGR01214">
    <property type="entry name" value="rmlD"/>
    <property type="match status" value="1"/>
</dbReference>
<evidence type="ECO:0000313" key="5">
    <source>
        <dbReference type="Proteomes" id="UP000224413"/>
    </source>
</evidence>
<dbReference type="InterPro" id="IPR036291">
    <property type="entry name" value="NAD(P)-bd_dom_sf"/>
</dbReference>
<comment type="similarity">
    <text evidence="1 2">Belongs to the dTDP-4-dehydrorhamnose reductase family.</text>
</comment>
<name>A0A9X6X3N8_BACCE</name>
<dbReference type="Proteomes" id="UP000224413">
    <property type="component" value="Unassembled WGS sequence"/>
</dbReference>
<accession>A0A9X6X3N8</accession>
<dbReference type="EC" id="1.1.1.133" evidence="2"/>
<evidence type="ECO:0000259" key="3">
    <source>
        <dbReference type="Pfam" id="PF04321"/>
    </source>
</evidence>
<dbReference type="CDD" id="cd05254">
    <property type="entry name" value="dTDP_HR_like_SDR_e"/>
    <property type="match status" value="1"/>
</dbReference>
<organism evidence="4 5">
    <name type="scientific">Bacillus cereus</name>
    <dbReference type="NCBI Taxonomy" id="1396"/>
    <lineage>
        <taxon>Bacteria</taxon>
        <taxon>Bacillati</taxon>
        <taxon>Bacillota</taxon>
        <taxon>Bacilli</taxon>
        <taxon>Bacillales</taxon>
        <taxon>Bacillaceae</taxon>
        <taxon>Bacillus</taxon>
        <taxon>Bacillus cereus group</taxon>
    </lineage>
</organism>
<dbReference type="FunFam" id="3.40.50.720:FF:000159">
    <property type="entry name" value="dTDP-4-dehydrorhamnose reductase"/>
    <property type="match status" value="1"/>
</dbReference>
<dbReference type="PANTHER" id="PTHR10491">
    <property type="entry name" value="DTDP-4-DEHYDRORHAMNOSE REDUCTASE"/>
    <property type="match status" value="1"/>
</dbReference>
<comment type="caution">
    <text evidence="4">The sequence shown here is derived from an EMBL/GenBank/DDBJ whole genome shotgun (WGS) entry which is preliminary data.</text>
</comment>
<evidence type="ECO:0000256" key="2">
    <source>
        <dbReference type="RuleBase" id="RU364082"/>
    </source>
</evidence>
<evidence type="ECO:0000313" key="4">
    <source>
        <dbReference type="EMBL" id="PFK21272.1"/>
    </source>
</evidence>
<reference evidence="4 5" key="1">
    <citation type="submission" date="2017-09" db="EMBL/GenBank/DDBJ databases">
        <title>Large-scale bioinformatics analysis of Bacillus genomes uncovers conserved roles of natural products in bacterial physiology.</title>
        <authorList>
            <consortium name="Agbiome Team Llc"/>
            <person name="Bleich R.M."/>
            <person name="Grubbs K.J."/>
            <person name="Santa Maria K.C."/>
            <person name="Allen S.E."/>
            <person name="Farag S."/>
            <person name="Shank E.A."/>
            <person name="Bowers A."/>
        </authorList>
    </citation>
    <scope>NUCLEOTIDE SEQUENCE [LARGE SCALE GENOMIC DNA]</scope>
    <source>
        <strain evidence="4 5">AFS083741</strain>
    </source>
</reference>